<keyword evidence="3" id="KW-1185">Reference proteome</keyword>
<feature type="transmembrane region" description="Helical" evidence="1">
    <location>
        <begin position="106"/>
        <end position="127"/>
    </location>
</feature>
<protein>
    <submittedName>
        <fullName evidence="2">DUF2871 domain-containing protein</fullName>
    </submittedName>
</protein>
<keyword evidence="1" id="KW-1133">Transmembrane helix</keyword>
<evidence type="ECO:0000313" key="3">
    <source>
        <dbReference type="Proteomes" id="UP001169242"/>
    </source>
</evidence>
<dbReference type="RefSeq" id="WP_053982842.1">
    <property type="nucleotide sequence ID" value="NZ_JAQIFT010000061.1"/>
</dbReference>
<evidence type="ECO:0000256" key="1">
    <source>
        <dbReference type="SAM" id="Phobius"/>
    </source>
</evidence>
<dbReference type="Pfam" id="PF11070">
    <property type="entry name" value="DUF2871"/>
    <property type="match status" value="1"/>
</dbReference>
<gene>
    <name evidence="2" type="ORF">PBV87_17840</name>
</gene>
<proteinExistence type="predicted"/>
<accession>A0AA42DQI9</accession>
<dbReference type="InterPro" id="IPR021299">
    <property type="entry name" value="DUF2871"/>
</dbReference>
<keyword evidence="1" id="KW-0812">Transmembrane</keyword>
<name>A0AA42DQI9_9FIRM</name>
<comment type="caution">
    <text evidence="2">The sequence shown here is derived from an EMBL/GenBank/DDBJ whole genome shotgun (WGS) entry which is preliminary data.</text>
</comment>
<keyword evidence="1" id="KW-0472">Membrane</keyword>
<dbReference type="AlphaFoldDB" id="A0AA42DQI9"/>
<feature type="transmembrane region" description="Helical" evidence="1">
    <location>
        <begin position="70"/>
        <end position="94"/>
    </location>
</feature>
<feature type="transmembrane region" description="Helical" evidence="1">
    <location>
        <begin position="39"/>
        <end position="58"/>
    </location>
</feature>
<dbReference type="Proteomes" id="UP001169242">
    <property type="component" value="Unassembled WGS sequence"/>
</dbReference>
<dbReference type="EMBL" id="JAQIFT010000061">
    <property type="protein sequence ID" value="MDA3733345.1"/>
    <property type="molecule type" value="Genomic_DNA"/>
</dbReference>
<sequence>MKKYYNTAFIYLVLGLGLGVFYREFTKMLGFEGQTVLRGLHTHVIVLGFIFFMIVLLLEKNFNINGLKQSKVWFIFYNISFVAVIVTMLVRGILEVKGLDMAGLSHMAGLAHALMGGALIWFMILLGKAIKDN</sequence>
<evidence type="ECO:0000313" key="2">
    <source>
        <dbReference type="EMBL" id="MDA3733345.1"/>
    </source>
</evidence>
<reference evidence="2" key="1">
    <citation type="journal article" date="2023" name="Int. J. Syst. Evol. Microbiol.">
        <title>&lt;i&gt;Holtiella tumoricola&lt;/i&gt; gen. nov. sp. nov., isolated from a human clinical sample.</title>
        <authorList>
            <person name="Allen-Vercoe E."/>
            <person name="Daigneault M.C."/>
            <person name="Vancuren S.J."/>
            <person name="Cochrane K."/>
            <person name="O'Neal L.L."/>
            <person name="Sankaranarayanan K."/>
            <person name="Lawson P.A."/>
        </authorList>
    </citation>
    <scope>NUCLEOTIDE SEQUENCE</scope>
    <source>
        <strain evidence="2">CC70A</strain>
    </source>
</reference>
<organism evidence="2 3">
    <name type="scientific">Holtiella tumoricola</name>
    <dbReference type="NCBI Taxonomy" id="3018743"/>
    <lineage>
        <taxon>Bacteria</taxon>
        <taxon>Bacillati</taxon>
        <taxon>Bacillota</taxon>
        <taxon>Clostridia</taxon>
        <taxon>Lachnospirales</taxon>
        <taxon>Cellulosilyticaceae</taxon>
        <taxon>Holtiella</taxon>
    </lineage>
</organism>